<dbReference type="SUPFAM" id="SSF54928">
    <property type="entry name" value="RNA-binding domain, RBD"/>
    <property type="match status" value="1"/>
</dbReference>
<comment type="function">
    <text evidence="1">Catalyzes the last step of tRNA splicing, the transfer of the splice junction 2'-phosphate from ligated tRNA to NAD to produce ADP-ribose 1''-2'' cyclic phosphate.</text>
</comment>
<dbReference type="InterPro" id="IPR000504">
    <property type="entry name" value="RRM_dom"/>
</dbReference>
<feature type="domain" description="RRM" evidence="6">
    <location>
        <begin position="239"/>
        <end position="308"/>
    </location>
</feature>
<dbReference type="InterPro" id="IPR035979">
    <property type="entry name" value="RBD_domain_sf"/>
</dbReference>
<dbReference type="SUPFAM" id="SSF81631">
    <property type="entry name" value="PAP/OAS1 substrate-binding domain"/>
    <property type="match status" value="1"/>
</dbReference>
<dbReference type="Gene3D" id="3.20.170.30">
    <property type="match status" value="1"/>
</dbReference>
<dbReference type="GO" id="GO:0005524">
    <property type="term" value="F:ATP binding"/>
    <property type="evidence" value="ECO:0007669"/>
    <property type="project" value="UniProtKB-KW"/>
</dbReference>
<dbReference type="GO" id="GO:0003723">
    <property type="term" value="F:RNA binding"/>
    <property type="evidence" value="ECO:0007669"/>
    <property type="project" value="UniProtKB-UniRule"/>
</dbReference>
<dbReference type="OrthoDB" id="419694at2759"/>
<dbReference type="SUPFAM" id="SSF81301">
    <property type="entry name" value="Nucleotidyltransferase"/>
    <property type="match status" value="1"/>
</dbReference>
<dbReference type="GO" id="GO:0050265">
    <property type="term" value="F:RNA uridylyltransferase activity"/>
    <property type="evidence" value="ECO:0007669"/>
    <property type="project" value="UniProtKB-EC"/>
</dbReference>
<dbReference type="GO" id="GO:0000215">
    <property type="term" value="F:tRNA 2'-phosphotransferase activity"/>
    <property type="evidence" value="ECO:0007669"/>
    <property type="project" value="UniProtKB-EC"/>
</dbReference>
<dbReference type="InterPro" id="IPR012677">
    <property type="entry name" value="Nucleotide-bd_a/b_plait_sf"/>
</dbReference>
<evidence type="ECO:0000256" key="2">
    <source>
        <dbReference type="ARBA" id="ARBA00012007"/>
    </source>
</evidence>
<dbReference type="PANTHER" id="PTHR12271">
    <property type="entry name" value="POLY A POLYMERASE CID PAP -RELATED"/>
    <property type="match status" value="1"/>
</dbReference>
<dbReference type="GO" id="GO:1990817">
    <property type="term" value="F:poly(A) RNA polymerase activity"/>
    <property type="evidence" value="ECO:0007669"/>
    <property type="project" value="TreeGrafter"/>
</dbReference>
<dbReference type="Pfam" id="PF22600">
    <property type="entry name" value="MTPAP-like_central"/>
    <property type="match status" value="1"/>
</dbReference>
<dbReference type="InterPro" id="IPR002745">
    <property type="entry name" value="Ptrans_KptA/Tpt1"/>
</dbReference>
<dbReference type="Gene3D" id="1.10.10.970">
    <property type="entry name" value="RNA 2'-phosphotransferase, Tpt1/KptA family, N-terminal domain"/>
    <property type="match status" value="1"/>
</dbReference>
<dbReference type="Gene3D" id="3.30.70.330">
    <property type="match status" value="1"/>
</dbReference>
<dbReference type="InterPro" id="IPR013087">
    <property type="entry name" value="Znf_C2H2_type"/>
</dbReference>
<evidence type="ECO:0000313" key="7">
    <source>
        <dbReference type="EMBL" id="ERL95563.1"/>
    </source>
</evidence>
<evidence type="ECO:0000259" key="6">
    <source>
        <dbReference type="PROSITE" id="PS50102"/>
    </source>
</evidence>
<dbReference type="Gene3D" id="3.30.460.10">
    <property type="entry name" value="Beta Polymerase, domain 2"/>
    <property type="match status" value="1"/>
</dbReference>
<proteinExistence type="predicted"/>
<dbReference type="Proteomes" id="UP000030742">
    <property type="component" value="Unassembled WGS sequence"/>
</dbReference>
<dbReference type="InterPro" id="IPR042081">
    <property type="entry name" value="RNA_2'-PTrans_C"/>
</dbReference>
<dbReference type="PROSITE" id="PS00028">
    <property type="entry name" value="ZINC_FINGER_C2H2_1"/>
    <property type="match status" value="1"/>
</dbReference>
<dbReference type="GO" id="GO:0031123">
    <property type="term" value="P:RNA 3'-end processing"/>
    <property type="evidence" value="ECO:0007669"/>
    <property type="project" value="TreeGrafter"/>
</dbReference>
<dbReference type="SMART" id="SM00360">
    <property type="entry name" value="RRM"/>
    <property type="match status" value="1"/>
</dbReference>
<name>U4USR5_DENPD</name>
<evidence type="ECO:0000256" key="1">
    <source>
        <dbReference type="ARBA" id="ARBA00003343"/>
    </source>
</evidence>
<dbReference type="InterPro" id="IPR042080">
    <property type="entry name" value="RNA_2'-PTrans_N"/>
</dbReference>
<comment type="catalytic activity">
    <reaction evidence="4">
        <text>2'-phospho-[ligated tRNA] + NAD(+) = mature tRNA + ADP-alpha-D-ribose 1'',2''-cyclic phosphate + nicotinamide</text>
        <dbReference type="Rhea" id="RHEA:23324"/>
        <dbReference type="Rhea" id="RHEA-COMP:11106"/>
        <dbReference type="Rhea" id="RHEA-COMP:11107"/>
        <dbReference type="ChEBI" id="CHEBI:17154"/>
        <dbReference type="ChEBI" id="CHEBI:57540"/>
        <dbReference type="ChEBI" id="CHEBI:76596"/>
        <dbReference type="ChEBI" id="CHEBI:82883"/>
        <dbReference type="ChEBI" id="CHEBI:85027"/>
        <dbReference type="EC" id="2.7.1.160"/>
    </reaction>
</comment>
<dbReference type="AlphaFoldDB" id="U4USR5"/>
<feature type="non-terminal residue" evidence="7">
    <location>
        <position position="1"/>
    </location>
</feature>
<dbReference type="PANTHER" id="PTHR12271:SF127">
    <property type="entry name" value="SPECKLE TARGETED PIP5K1A-REGULATED POLY(A) POLYMERASE"/>
    <property type="match status" value="1"/>
</dbReference>
<dbReference type="Gene3D" id="1.10.1410.10">
    <property type="match status" value="1"/>
</dbReference>
<dbReference type="EC" id="2.7.1.160" evidence="2"/>
<sequence length="854" mass="97873">NKSDIVLSKSLSRILRHRAREEHLCISQEGYVAVDELLKNRYFHNCTVEDIKRVVDSSDKQRFSLRVFNGALEICANQGHSIQGLDKLSLVPIREPGQFEVIHGTYFGKWAKIKREGLSRMSRNHIHFAKGLPCDKSVISGIRSNCQVFIYVNLKAALEAGIPFFLSSNGQSLRSIWTFAVEQLTMGNDSENASTVYHCANCNMNFPNKKAYDIHNNQPAHQMVAKATTISGKKNFQRPGIYVRGYPQHTLQADLVKYFSQFGPVVWVHFGYDFTLLDFNEKSIVEKVLSKNCHYLNGRRLLVKYKENKKAFGPVRQDRTDDKTFEAIVTGLKDVDDFEVEFGVMIAKLKPNRRAQEVEAYELICKDLRQFLGEKFFNMEVHPFGSTVTELGFSNSDIDVYLANVKPFAQPDDIPILREIKKILVRSHRFGCCFVIPSANVPIVRCVHLKTGIQCDININNMLGVFNSELIRYYMSIDPKVQQAMLVLKYWAKCHNFKGQSQFFSNYAFTMMFIFFLQQSPYYLPTVESIQQVKQQTFWSIPHHSKPPFAPMAQFRSEALTKALLLELVEQFFKFYAEYPYHQEVICPYLGKSILKEAFQSPSEQANCKFLQASMAGNEDNGLAVSRTVCVQDPLDLNKNVTITVTGPMLRRLVLFCRLGKKICASRKSVLYKLLTEVPCDYKKQPVHENADSFQVVIHEAVIGGPEWFKNLIEFLRIALETFLLFTVTTEEEHADNQTVTVFACNCKYSLWDGRKSTAKQLNLSAQKLSLVEREQTITNHMKAAIPDHMKDLPVLLSFKITVTRNEDEALICANKLAAYKKTFKSFAQFFVCNFATWFELYQNDDNVSELGRQ</sequence>
<evidence type="ECO:0000256" key="4">
    <source>
        <dbReference type="ARBA" id="ARBA00047949"/>
    </source>
</evidence>
<evidence type="ECO:0000313" key="8">
    <source>
        <dbReference type="Proteomes" id="UP000030742"/>
    </source>
</evidence>
<keyword evidence="3 5" id="KW-0694">RNA-binding</keyword>
<gene>
    <name evidence="7" type="ORF">D910_12824</name>
</gene>
<dbReference type="InterPro" id="IPR043519">
    <property type="entry name" value="NT_sf"/>
</dbReference>
<dbReference type="InterPro" id="IPR054708">
    <property type="entry name" value="MTPAP-like_central"/>
</dbReference>
<accession>U4USR5</accession>
<organism evidence="7 8">
    <name type="scientific">Dendroctonus ponderosae</name>
    <name type="common">Mountain pine beetle</name>
    <dbReference type="NCBI Taxonomy" id="77166"/>
    <lineage>
        <taxon>Eukaryota</taxon>
        <taxon>Metazoa</taxon>
        <taxon>Ecdysozoa</taxon>
        <taxon>Arthropoda</taxon>
        <taxon>Hexapoda</taxon>
        <taxon>Insecta</taxon>
        <taxon>Pterygota</taxon>
        <taxon>Neoptera</taxon>
        <taxon>Endopterygota</taxon>
        <taxon>Coleoptera</taxon>
        <taxon>Polyphaga</taxon>
        <taxon>Cucujiformia</taxon>
        <taxon>Curculionidae</taxon>
        <taxon>Scolytinae</taxon>
        <taxon>Dendroctonus</taxon>
    </lineage>
</organism>
<dbReference type="STRING" id="77166.U4USR5"/>
<evidence type="ECO:0000256" key="5">
    <source>
        <dbReference type="PROSITE-ProRule" id="PRU00176"/>
    </source>
</evidence>
<dbReference type="SUPFAM" id="SSF56399">
    <property type="entry name" value="ADP-ribosylation"/>
    <property type="match status" value="1"/>
</dbReference>
<reference evidence="7 8" key="1">
    <citation type="journal article" date="2013" name="Genome Biol.">
        <title>Draft genome of the mountain pine beetle, Dendroctonus ponderosae Hopkins, a major forest pest.</title>
        <authorList>
            <person name="Keeling C.I."/>
            <person name="Yuen M.M."/>
            <person name="Liao N.Y."/>
            <person name="Docking T.R."/>
            <person name="Chan S.K."/>
            <person name="Taylor G.A."/>
            <person name="Palmquist D.L."/>
            <person name="Jackman S.D."/>
            <person name="Nguyen A."/>
            <person name="Li M."/>
            <person name="Henderson H."/>
            <person name="Janes J.K."/>
            <person name="Zhao Y."/>
            <person name="Pandoh P."/>
            <person name="Moore R."/>
            <person name="Sperling F.A."/>
            <person name="Huber D.P."/>
            <person name="Birol I."/>
            <person name="Jones S.J."/>
            <person name="Bohlmann J."/>
        </authorList>
    </citation>
    <scope>NUCLEOTIDE SEQUENCE</scope>
</reference>
<evidence type="ECO:0000256" key="3">
    <source>
        <dbReference type="ARBA" id="ARBA00022884"/>
    </source>
</evidence>
<dbReference type="Pfam" id="PF01885">
    <property type="entry name" value="PTS_2-RNA"/>
    <property type="match status" value="1"/>
</dbReference>
<dbReference type="EMBL" id="KB632433">
    <property type="protein sequence ID" value="ERL95563.1"/>
    <property type="molecule type" value="Genomic_DNA"/>
</dbReference>
<dbReference type="CDD" id="cd05402">
    <property type="entry name" value="NT_PAP_TUTase"/>
    <property type="match status" value="1"/>
</dbReference>
<dbReference type="GO" id="GO:0046872">
    <property type="term" value="F:metal ion binding"/>
    <property type="evidence" value="ECO:0007669"/>
    <property type="project" value="UniProtKB-KW"/>
</dbReference>
<dbReference type="PROSITE" id="PS50102">
    <property type="entry name" value="RRM"/>
    <property type="match status" value="1"/>
</dbReference>
<protein>
    <recommendedName>
        <fullName evidence="2">2'-phosphotransferase</fullName>
        <ecNumber evidence="2">2.7.1.160</ecNumber>
    </recommendedName>
</protein>